<gene>
    <name evidence="2" type="ORF">BK138_20960</name>
</gene>
<evidence type="ECO:0000259" key="1">
    <source>
        <dbReference type="Pfam" id="PF12728"/>
    </source>
</evidence>
<organism evidence="2 3">
    <name type="scientific">Paenibacillus rhizosphaerae</name>
    <dbReference type="NCBI Taxonomy" id="297318"/>
    <lineage>
        <taxon>Bacteria</taxon>
        <taxon>Bacillati</taxon>
        <taxon>Bacillota</taxon>
        <taxon>Bacilli</taxon>
        <taxon>Bacillales</taxon>
        <taxon>Paenibacillaceae</taxon>
        <taxon>Paenibacillus</taxon>
    </lineage>
</organism>
<dbReference type="InterPro" id="IPR041657">
    <property type="entry name" value="HTH_17"/>
</dbReference>
<evidence type="ECO:0000313" key="2">
    <source>
        <dbReference type="EMBL" id="OMF52564.1"/>
    </source>
</evidence>
<dbReference type="EMBL" id="MRTP01000006">
    <property type="protein sequence ID" value="OMF52564.1"/>
    <property type="molecule type" value="Genomic_DNA"/>
</dbReference>
<protein>
    <recommendedName>
        <fullName evidence="1">Helix-turn-helix domain-containing protein</fullName>
    </recommendedName>
</protein>
<dbReference type="NCBIfam" id="TIGR01764">
    <property type="entry name" value="excise"/>
    <property type="match status" value="1"/>
</dbReference>
<sequence length="156" mass="18066">MSMIEKNELVKRLEHISHNSYLPEQDRETIKDTISVLQSMIQKDFRKTVSSVEKLRETISGDFYIVEEVAEMFGISVQSVYKWIKLGKIHVEQFAAPGGTKYLIPKEQFKTPKYQKQIESVKRTKEALARVKPVVDEPSDLYPVTAEDDMEELDVK</sequence>
<dbReference type="Proteomes" id="UP000187172">
    <property type="component" value="Unassembled WGS sequence"/>
</dbReference>
<dbReference type="STRING" id="297318.BK138_20960"/>
<keyword evidence="3" id="KW-1185">Reference proteome</keyword>
<evidence type="ECO:0000313" key="3">
    <source>
        <dbReference type="Proteomes" id="UP000187172"/>
    </source>
</evidence>
<dbReference type="GO" id="GO:0003677">
    <property type="term" value="F:DNA binding"/>
    <property type="evidence" value="ECO:0007669"/>
    <property type="project" value="InterPro"/>
</dbReference>
<proteinExistence type="predicted"/>
<dbReference type="Pfam" id="PF12728">
    <property type="entry name" value="HTH_17"/>
    <property type="match status" value="1"/>
</dbReference>
<name>A0A1R1EL52_9BACL</name>
<dbReference type="RefSeq" id="WP_076172737.1">
    <property type="nucleotide sequence ID" value="NZ_MRTP01000006.1"/>
</dbReference>
<dbReference type="AlphaFoldDB" id="A0A1R1EL52"/>
<accession>A0A1R1EL52</accession>
<comment type="caution">
    <text evidence="2">The sequence shown here is derived from an EMBL/GenBank/DDBJ whole genome shotgun (WGS) entry which is preliminary data.</text>
</comment>
<dbReference type="InterPro" id="IPR010093">
    <property type="entry name" value="SinI_DNA-bd"/>
</dbReference>
<feature type="domain" description="Helix-turn-helix" evidence="1">
    <location>
        <begin position="66"/>
        <end position="109"/>
    </location>
</feature>
<reference evidence="2 3" key="1">
    <citation type="submission" date="2016-11" db="EMBL/GenBank/DDBJ databases">
        <title>Paenibacillus species isolates.</title>
        <authorList>
            <person name="Beno S.M."/>
        </authorList>
    </citation>
    <scope>NUCLEOTIDE SEQUENCE [LARGE SCALE GENOMIC DNA]</scope>
    <source>
        <strain evidence="2 3">FSL R5-0378</strain>
    </source>
</reference>